<sequence>MDKDIIEQLIGRPMNEEEAQTVEWLNGWDFSTKVNIMRLLQAAHQNGLGVTHYAFGD</sequence>
<dbReference type="Proteomes" id="UP000812277">
    <property type="component" value="Unassembled WGS sequence"/>
</dbReference>
<reference evidence="1 2" key="1">
    <citation type="submission" date="2021-07" db="EMBL/GenBank/DDBJ databases">
        <title>Paenibacillus radiodurans sp. nov., isolated from the southeastern edge of Tengger Desert.</title>
        <authorList>
            <person name="Zhang G."/>
        </authorList>
    </citation>
    <scope>NUCLEOTIDE SEQUENCE [LARGE SCALE GENOMIC DNA]</scope>
    <source>
        <strain evidence="1 2">DT7-4</strain>
    </source>
</reference>
<gene>
    <name evidence="1" type="ORF">K0T92_14315</name>
</gene>
<evidence type="ECO:0000313" key="1">
    <source>
        <dbReference type="EMBL" id="MBW7475916.1"/>
    </source>
</evidence>
<comment type="caution">
    <text evidence="1">The sequence shown here is derived from an EMBL/GenBank/DDBJ whole genome shotgun (WGS) entry which is preliminary data.</text>
</comment>
<dbReference type="RefSeq" id="WP_219873156.1">
    <property type="nucleotide sequence ID" value="NZ_JAHZIJ010000009.1"/>
</dbReference>
<keyword evidence="2" id="KW-1185">Reference proteome</keyword>
<proteinExistence type="predicted"/>
<dbReference type="EMBL" id="JAHZIJ010000009">
    <property type="protein sequence ID" value="MBW7475916.1"/>
    <property type="molecule type" value="Genomic_DNA"/>
</dbReference>
<accession>A0ABS7D7U8</accession>
<evidence type="ECO:0000313" key="2">
    <source>
        <dbReference type="Proteomes" id="UP000812277"/>
    </source>
</evidence>
<protein>
    <submittedName>
        <fullName evidence="1">Uncharacterized protein</fullName>
    </submittedName>
</protein>
<name>A0ABS7D7U8_9BACL</name>
<organism evidence="1 2">
    <name type="scientific">Paenibacillus oenotherae</name>
    <dbReference type="NCBI Taxonomy" id="1435645"/>
    <lineage>
        <taxon>Bacteria</taxon>
        <taxon>Bacillati</taxon>
        <taxon>Bacillota</taxon>
        <taxon>Bacilli</taxon>
        <taxon>Bacillales</taxon>
        <taxon>Paenibacillaceae</taxon>
        <taxon>Paenibacillus</taxon>
    </lineage>
</organism>